<dbReference type="GO" id="GO:0030864">
    <property type="term" value="C:cortical actin cytoskeleton"/>
    <property type="evidence" value="ECO:0007669"/>
    <property type="project" value="TreeGrafter"/>
</dbReference>
<dbReference type="GO" id="GO:0030136">
    <property type="term" value="C:clathrin-coated vesicle"/>
    <property type="evidence" value="ECO:0007669"/>
    <property type="project" value="TreeGrafter"/>
</dbReference>
<feature type="coiled-coil region" evidence="1">
    <location>
        <begin position="208"/>
        <end position="235"/>
    </location>
</feature>
<name>A0A1I7WZE4_HETBA</name>
<dbReference type="WBParaSite" id="Hba_10557">
    <property type="protein sequence ID" value="Hba_10557"/>
    <property type="gene ID" value="Hba_10557"/>
</dbReference>
<proteinExistence type="predicted"/>
<evidence type="ECO:0000313" key="3">
    <source>
        <dbReference type="Proteomes" id="UP000095283"/>
    </source>
</evidence>
<reference evidence="4" key="1">
    <citation type="submission" date="2016-11" db="UniProtKB">
        <authorList>
            <consortium name="WormBaseParasite"/>
        </authorList>
    </citation>
    <scope>IDENTIFICATION</scope>
</reference>
<dbReference type="GO" id="GO:0006897">
    <property type="term" value="P:endocytosis"/>
    <property type="evidence" value="ECO:0007669"/>
    <property type="project" value="InterPro"/>
</dbReference>
<protein>
    <submittedName>
        <fullName evidence="4">ANTH domain-containing protein</fullName>
    </submittedName>
</protein>
<dbReference type="GO" id="GO:0080025">
    <property type="term" value="F:phosphatidylinositol-3,5-bisphosphate binding"/>
    <property type="evidence" value="ECO:0007669"/>
    <property type="project" value="TreeGrafter"/>
</dbReference>
<evidence type="ECO:0000313" key="4">
    <source>
        <dbReference type="WBParaSite" id="Hba_10557"/>
    </source>
</evidence>
<dbReference type="InterPro" id="IPR011417">
    <property type="entry name" value="ANTH_dom"/>
</dbReference>
<dbReference type="PANTHER" id="PTHR10407">
    <property type="entry name" value="HUNTINGTIN INTERACTING PROTEIN 1"/>
    <property type="match status" value="1"/>
</dbReference>
<sequence length="282" mass="32769">MIRDGHRRVPEESHRYIYPVMPGSLALTESQIKTLETDVDSAFEITIDMLDQMDQLLNLQSKGVSFILIVYDTMECLRWSSLVPQGQCLLAPLILVILDTSKYYDYLVKMIFKLHGQIPSDALEGHRGRFREVFRRTKKFYEESKYTLLDLGAEEQTASQQFSPVIQPDARYNGEIYFLQNIKLTIISYVGELVVRDALRVESDDACVREANERAKASEERYLKLKAVYEKFRQEHVGALIKLGDLQKKLELSDNIKMDKEEEVRIFLQAFIDFIIVIYTSF</sequence>
<keyword evidence="3" id="KW-1185">Reference proteome</keyword>
<dbReference type="PANTHER" id="PTHR10407:SF15">
    <property type="entry name" value="HUNTINGTIN INTERACTING PROTEIN 1"/>
    <property type="match status" value="1"/>
</dbReference>
<dbReference type="Proteomes" id="UP000095283">
    <property type="component" value="Unplaced"/>
</dbReference>
<keyword evidence="1" id="KW-0175">Coiled coil</keyword>
<dbReference type="AlphaFoldDB" id="A0A1I7WZE4"/>
<dbReference type="GO" id="GO:0007015">
    <property type="term" value="P:actin filament organization"/>
    <property type="evidence" value="ECO:0007669"/>
    <property type="project" value="TreeGrafter"/>
</dbReference>
<dbReference type="GO" id="GO:0035615">
    <property type="term" value="F:clathrin adaptor activity"/>
    <property type="evidence" value="ECO:0007669"/>
    <property type="project" value="TreeGrafter"/>
</dbReference>
<evidence type="ECO:0000259" key="2">
    <source>
        <dbReference type="Pfam" id="PF07651"/>
    </source>
</evidence>
<accession>A0A1I7WZE4</accession>
<feature type="domain" description="AP180 N-terminal homology (ANTH)" evidence="2">
    <location>
        <begin position="20"/>
        <end position="145"/>
    </location>
</feature>
<dbReference type="GO" id="GO:0032051">
    <property type="term" value="F:clathrin light chain binding"/>
    <property type="evidence" value="ECO:0007669"/>
    <property type="project" value="TreeGrafter"/>
</dbReference>
<dbReference type="GO" id="GO:0043325">
    <property type="term" value="F:phosphatidylinositol-3,4-bisphosphate binding"/>
    <property type="evidence" value="ECO:0007669"/>
    <property type="project" value="TreeGrafter"/>
</dbReference>
<organism evidence="3 4">
    <name type="scientific">Heterorhabditis bacteriophora</name>
    <name type="common">Entomopathogenic nematode worm</name>
    <dbReference type="NCBI Taxonomy" id="37862"/>
    <lineage>
        <taxon>Eukaryota</taxon>
        <taxon>Metazoa</taxon>
        <taxon>Ecdysozoa</taxon>
        <taxon>Nematoda</taxon>
        <taxon>Chromadorea</taxon>
        <taxon>Rhabditida</taxon>
        <taxon>Rhabditina</taxon>
        <taxon>Rhabditomorpha</taxon>
        <taxon>Strongyloidea</taxon>
        <taxon>Heterorhabditidae</taxon>
        <taxon>Heterorhabditis</taxon>
    </lineage>
</organism>
<dbReference type="GO" id="GO:0048268">
    <property type="term" value="P:clathrin coat assembly"/>
    <property type="evidence" value="ECO:0007669"/>
    <property type="project" value="TreeGrafter"/>
</dbReference>
<dbReference type="Pfam" id="PF07651">
    <property type="entry name" value="ANTH"/>
    <property type="match status" value="1"/>
</dbReference>
<evidence type="ECO:0000256" key="1">
    <source>
        <dbReference type="SAM" id="Coils"/>
    </source>
</evidence>
<dbReference type="GO" id="GO:0051015">
    <property type="term" value="F:actin filament binding"/>
    <property type="evidence" value="ECO:0007669"/>
    <property type="project" value="TreeGrafter"/>
</dbReference>
<dbReference type="InterPro" id="IPR030224">
    <property type="entry name" value="Sla2_fam"/>
</dbReference>